<reference evidence="2 3" key="1">
    <citation type="submission" date="2020-02" db="EMBL/GenBank/DDBJ databases">
        <title>Draft genome sequence of Haematococcus lacustris strain NIES-144.</title>
        <authorList>
            <person name="Morimoto D."/>
            <person name="Nakagawa S."/>
            <person name="Yoshida T."/>
            <person name="Sawayama S."/>
        </authorList>
    </citation>
    <scope>NUCLEOTIDE SEQUENCE [LARGE SCALE GENOMIC DNA]</scope>
    <source>
        <strain evidence="2 3">NIES-144</strain>
    </source>
</reference>
<sequence length="121" mass="13807">MAVNTREMSADPKHYVKLWAKEARSKYGITHEVFKLFVRVVCKYSLYSSSYELRGTLLEDPEWQAWMAFLRHVLTGVPEDVEEAEAPGDPADSEEPEEPEDPDAPPPPNKLPLHRRDCAVP</sequence>
<evidence type="ECO:0000256" key="1">
    <source>
        <dbReference type="SAM" id="MobiDB-lite"/>
    </source>
</evidence>
<organism evidence="2 3">
    <name type="scientific">Haematococcus lacustris</name>
    <name type="common">Green alga</name>
    <name type="synonym">Haematococcus pluvialis</name>
    <dbReference type="NCBI Taxonomy" id="44745"/>
    <lineage>
        <taxon>Eukaryota</taxon>
        <taxon>Viridiplantae</taxon>
        <taxon>Chlorophyta</taxon>
        <taxon>core chlorophytes</taxon>
        <taxon>Chlorophyceae</taxon>
        <taxon>CS clade</taxon>
        <taxon>Chlamydomonadales</taxon>
        <taxon>Haematococcaceae</taxon>
        <taxon>Haematococcus</taxon>
    </lineage>
</organism>
<dbReference type="Proteomes" id="UP000485058">
    <property type="component" value="Unassembled WGS sequence"/>
</dbReference>
<feature type="region of interest" description="Disordered" evidence="1">
    <location>
        <begin position="78"/>
        <end position="121"/>
    </location>
</feature>
<protein>
    <submittedName>
        <fullName evidence="2">Uncharacterized protein</fullName>
    </submittedName>
</protein>
<feature type="compositionally biased region" description="Acidic residues" evidence="1">
    <location>
        <begin position="79"/>
        <end position="103"/>
    </location>
</feature>
<evidence type="ECO:0000313" key="2">
    <source>
        <dbReference type="EMBL" id="GFH07271.1"/>
    </source>
</evidence>
<comment type="caution">
    <text evidence="2">The sequence shown here is derived from an EMBL/GenBank/DDBJ whole genome shotgun (WGS) entry which is preliminary data.</text>
</comment>
<accession>A0A699YCY4</accession>
<keyword evidence="3" id="KW-1185">Reference proteome</keyword>
<gene>
    <name evidence="2" type="ORF">HaLaN_02053</name>
</gene>
<evidence type="ECO:0000313" key="3">
    <source>
        <dbReference type="Proteomes" id="UP000485058"/>
    </source>
</evidence>
<feature type="non-terminal residue" evidence="2">
    <location>
        <position position="1"/>
    </location>
</feature>
<proteinExistence type="predicted"/>
<dbReference type="EMBL" id="BLLF01000084">
    <property type="protein sequence ID" value="GFH07271.1"/>
    <property type="molecule type" value="Genomic_DNA"/>
</dbReference>
<name>A0A699YCY4_HAELA</name>
<dbReference type="AlphaFoldDB" id="A0A699YCY4"/>